<dbReference type="InterPro" id="IPR055549">
    <property type="entry name" value="DUF7125"/>
</dbReference>
<dbReference type="KEGG" id="mmet:MCMEM_0744"/>
<dbReference type="Proteomes" id="UP000033048">
    <property type="component" value="Chromosome"/>
</dbReference>
<dbReference type="SUPFAM" id="SSF52540">
    <property type="entry name" value="P-loop containing nucleoside triphosphate hydrolases"/>
    <property type="match status" value="1"/>
</dbReference>
<dbReference type="EMBL" id="CP009518">
    <property type="protein sequence ID" value="AKB84797.1"/>
    <property type="molecule type" value="Genomic_DNA"/>
</dbReference>
<dbReference type="InterPro" id="IPR027417">
    <property type="entry name" value="P-loop_NTPase"/>
</dbReference>
<dbReference type="RefSeq" id="WP_052721299.1">
    <property type="nucleotide sequence ID" value="NZ_CP009518.1"/>
</dbReference>
<sequence>MASQLSVGTEVIVTPRMSQRKRAAEQDQSLVEETPVERKLELRAIPDDNEAFTETTVFTENETFTEAVDFAEPVASAGFSGSAEVIETRNEIITSGSTGVCEAPQNLSGGPVVVPTGIYVLDRTLGGGLPLSSMVYFSADPRSMSEIFFYEFTQSRKTYYFTTSRRPKYLRQDIMNMNLDPSNVIFVDIYSEYYFTSMGDMVDNLGNGHVDSKIIEFTEYNLRTILSEAQDEEINIIFDNFSFFMNLNVNRGLLKRLTNLLYETTKETNSITYLYALKGSHDEQAENDILNSSDVIFDVDVERHPDKLMNKLSIPKIRGMSPKTDVIKFNVSEGINIDTSKDIA</sequence>
<dbReference type="GeneID" id="24893262"/>
<dbReference type="AlphaFoldDB" id="A0A0E3SRI4"/>
<keyword evidence="4" id="KW-1185">Reference proteome</keyword>
<dbReference type="STRING" id="1434104.MCMEM_0744"/>
<proteinExistence type="predicted"/>
<dbReference type="HOGENOM" id="CLU_069300_0_0_2"/>
<reference evidence="3 4" key="1">
    <citation type="submission" date="2014-07" db="EMBL/GenBank/DDBJ databases">
        <title>Methanogenic archaea and the global carbon cycle.</title>
        <authorList>
            <person name="Henriksen J.R."/>
            <person name="Luke J."/>
            <person name="Reinhart S."/>
            <person name="Benedict M.N."/>
            <person name="Youngblut N.D."/>
            <person name="Metcalf M.E."/>
            <person name="Whitaker R.J."/>
            <person name="Metcalf W.W."/>
        </authorList>
    </citation>
    <scope>NUCLEOTIDE SEQUENCE [LARGE SCALE GENOMIC DNA]</scope>
    <source>
        <strain evidence="3 4">MM1</strain>
    </source>
</reference>
<evidence type="ECO:0000313" key="4">
    <source>
        <dbReference type="Proteomes" id="UP000033048"/>
    </source>
</evidence>
<evidence type="ECO:0000313" key="3">
    <source>
        <dbReference type="EMBL" id="AKB84797.1"/>
    </source>
</evidence>
<protein>
    <submittedName>
        <fullName evidence="3">Uncharacterized protein</fullName>
    </submittedName>
</protein>
<name>A0A0E3SRI4_METMT</name>
<accession>A0A0E3SRI4</accession>
<dbReference type="Gene3D" id="3.40.50.300">
    <property type="entry name" value="P-loop containing nucleotide triphosphate hydrolases"/>
    <property type="match status" value="1"/>
</dbReference>
<gene>
    <name evidence="3" type="ORF">MCMEM_0744</name>
</gene>
<evidence type="ECO:0000256" key="2">
    <source>
        <dbReference type="ARBA" id="ARBA00022840"/>
    </source>
</evidence>
<keyword evidence="1" id="KW-0547">Nucleotide-binding</keyword>
<evidence type="ECO:0000256" key="1">
    <source>
        <dbReference type="ARBA" id="ARBA00022741"/>
    </source>
</evidence>
<keyword evidence="2" id="KW-0067">ATP-binding</keyword>
<dbReference type="Pfam" id="PF23442">
    <property type="entry name" value="DUF7125"/>
    <property type="match status" value="2"/>
</dbReference>
<dbReference type="GO" id="GO:0005524">
    <property type="term" value="F:ATP binding"/>
    <property type="evidence" value="ECO:0007669"/>
    <property type="project" value="UniProtKB-KW"/>
</dbReference>
<organism evidence="3 4">
    <name type="scientific">Methanococcoides methylutens MM1</name>
    <dbReference type="NCBI Taxonomy" id="1434104"/>
    <lineage>
        <taxon>Archaea</taxon>
        <taxon>Methanobacteriati</taxon>
        <taxon>Methanobacteriota</taxon>
        <taxon>Stenosarchaea group</taxon>
        <taxon>Methanomicrobia</taxon>
        <taxon>Methanosarcinales</taxon>
        <taxon>Methanosarcinaceae</taxon>
        <taxon>Methanococcoides</taxon>
    </lineage>
</organism>
<dbReference type="PANTHER" id="PTHR43637">
    <property type="entry name" value="UPF0273 PROTEIN TM_0370"/>
    <property type="match status" value="1"/>
</dbReference>